<reference evidence="1 2" key="1">
    <citation type="submission" date="2019-05" db="EMBL/GenBank/DDBJ databases">
        <title>The compact genome of Giardia muris reveals important steps in the evolution of intestinal protozoan parasites.</title>
        <authorList>
            <person name="Xu F."/>
            <person name="Jimenez-Gonzalez A."/>
            <person name="Einarsson E."/>
            <person name="Astvaldsson A."/>
            <person name="Peirasmaki D."/>
            <person name="Eckmann L."/>
            <person name="Andersson J.O."/>
            <person name="Svard S.G."/>
            <person name="Jerlstrom-Hultqvist J."/>
        </authorList>
    </citation>
    <scope>NUCLEOTIDE SEQUENCE [LARGE SCALE GENOMIC DNA]</scope>
    <source>
        <strain evidence="1 2">Roberts-Thomson</strain>
    </source>
</reference>
<keyword evidence="2" id="KW-1185">Reference proteome</keyword>
<dbReference type="Proteomes" id="UP000315496">
    <property type="component" value="Chromosome 4"/>
</dbReference>
<dbReference type="VEuPathDB" id="GiardiaDB:GMRT_12804"/>
<dbReference type="PANTHER" id="PTHR42791">
    <property type="entry name" value="GNAT FAMILY ACETYLTRANSFERASE"/>
    <property type="match status" value="1"/>
</dbReference>
<dbReference type="Gene3D" id="3.40.630.30">
    <property type="match status" value="1"/>
</dbReference>
<dbReference type="OrthoDB" id="10248455at2759"/>
<dbReference type="InterPro" id="IPR016181">
    <property type="entry name" value="Acyl_CoA_acyltransferase"/>
</dbReference>
<gene>
    <name evidence="1" type="ORF">GMRT_12804</name>
</gene>
<dbReference type="InterPro" id="IPR052523">
    <property type="entry name" value="Trichothecene_AcTrans"/>
</dbReference>
<organism evidence="1 2">
    <name type="scientific">Giardia muris</name>
    <dbReference type="NCBI Taxonomy" id="5742"/>
    <lineage>
        <taxon>Eukaryota</taxon>
        <taxon>Metamonada</taxon>
        <taxon>Diplomonadida</taxon>
        <taxon>Hexamitidae</taxon>
        <taxon>Giardiinae</taxon>
        <taxon>Giardia</taxon>
    </lineage>
</organism>
<evidence type="ECO:0000313" key="1">
    <source>
        <dbReference type="EMBL" id="TNJ27116.1"/>
    </source>
</evidence>
<sequence>MFSTILPEAVYEDAVRRVINNLIAKNRPRILDHTRSLAYSLCQAPFHRTVVVGAHSVPVDESFRLSASLTHLEGICSYLPTYLHGKIKLCSELKDPTLNLPYPFRGDVVPLVSRQTGVEYSEYIAVTLLAGCTPDLEVSKVYALLYMPLLQALLKRIPLFIHELAMSPSFKQHLRGIGFTKINSHPTHTGYVLWPQDLLLNLFDDIESLILLSNPRCLSIAPTLDKFGCLHRILQIDRPQEITMGATLYSCAFMDDPLKICIQPKNEYLTRMIFALTRYILEYNAYRGLCYGLVNCDNNGRRIMSVARSGEAVQYANIIPFDSFTSCLIANPPGQTGEYWGAPSQILKIFTNEAKISAKNLFALSKIERNHSTHCGDPKNHLYVSWLAASINYRGFGLGAALMDRACFLADVCKAFVYLENSKFSNITFYNGFGFTVRHIVHVIHDAHEEDAYLMLREPNSRASRPIARIWIRDERQLQEEATIVPLK</sequence>
<proteinExistence type="predicted"/>
<dbReference type="EMBL" id="VDLU01000004">
    <property type="protein sequence ID" value="TNJ27116.1"/>
    <property type="molecule type" value="Genomic_DNA"/>
</dbReference>
<comment type="caution">
    <text evidence="1">The sequence shown here is derived from an EMBL/GenBank/DDBJ whole genome shotgun (WGS) entry which is preliminary data.</text>
</comment>
<protein>
    <recommendedName>
        <fullName evidence="3">N-acetyltransferase domain-containing protein</fullName>
    </recommendedName>
</protein>
<evidence type="ECO:0008006" key="3">
    <source>
        <dbReference type="Google" id="ProtNLM"/>
    </source>
</evidence>
<dbReference type="PANTHER" id="PTHR42791:SF1">
    <property type="entry name" value="N-ACETYLTRANSFERASE DOMAIN-CONTAINING PROTEIN"/>
    <property type="match status" value="1"/>
</dbReference>
<accession>A0A4Z1SN34</accession>
<dbReference type="SUPFAM" id="SSF55729">
    <property type="entry name" value="Acyl-CoA N-acyltransferases (Nat)"/>
    <property type="match status" value="1"/>
</dbReference>
<evidence type="ECO:0000313" key="2">
    <source>
        <dbReference type="Proteomes" id="UP000315496"/>
    </source>
</evidence>
<name>A0A4Z1SN34_GIAMU</name>
<dbReference type="AlphaFoldDB" id="A0A4Z1SN34"/>